<dbReference type="Gene3D" id="1.10.530.10">
    <property type="match status" value="1"/>
</dbReference>
<dbReference type="InterPro" id="IPR052173">
    <property type="entry name" value="Beta-lactam_resp_regulator"/>
</dbReference>
<proteinExistence type="predicted"/>
<dbReference type="Pfam" id="PF01464">
    <property type="entry name" value="SLT"/>
    <property type="match status" value="1"/>
</dbReference>
<feature type="transmembrane region" description="Helical" evidence="1">
    <location>
        <begin position="12"/>
        <end position="36"/>
    </location>
</feature>
<feature type="transmembrane region" description="Helical" evidence="1">
    <location>
        <begin position="303"/>
        <end position="324"/>
    </location>
</feature>
<name>A0A286NW29_9BACT</name>
<dbReference type="PANTHER" id="PTHR34978">
    <property type="entry name" value="POSSIBLE SENSOR-TRANSDUCER PROTEIN BLAR"/>
    <property type="match status" value="1"/>
</dbReference>
<dbReference type="InterPro" id="IPR008258">
    <property type="entry name" value="Transglycosylase_SLT_dom_1"/>
</dbReference>
<dbReference type="InterPro" id="IPR008756">
    <property type="entry name" value="Peptidase_M56"/>
</dbReference>
<keyword evidence="1" id="KW-1133">Transmembrane helix</keyword>
<evidence type="ECO:0000313" key="5">
    <source>
        <dbReference type="Proteomes" id="UP000217343"/>
    </source>
</evidence>
<dbReference type="AlphaFoldDB" id="A0A286NW29"/>
<dbReference type="RefSeq" id="WP_095961301.1">
    <property type="nucleotide sequence ID" value="NZ_CP022203.1"/>
</dbReference>
<feature type="domain" description="Transglycosylase SLT" evidence="2">
    <location>
        <begin position="399"/>
        <end position="508"/>
    </location>
</feature>
<keyword evidence="5" id="KW-1185">Reference proteome</keyword>
<dbReference type="Pfam" id="PF05569">
    <property type="entry name" value="Peptidase_M56"/>
    <property type="match status" value="1"/>
</dbReference>
<evidence type="ECO:0000256" key="1">
    <source>
        <dbReference type="SAM" id="Phobius"/>
    </source>
</evidence>
<protein>
    <submittedName>
        <fullName evidence="4">Tail length tape measure protein</fullName>
    </submittedName>
</protein>
<dbReference type="Proteomes" id="UP000217343">
    <property type="component" value="Chromosome"/>
</dbReference>
<keyword evidence="1" id="KW-0472">Membrane</keyword>
<reference evidence="4 5" key="1">
    <citation type="submission" date="2017-06" db="EMBL/GenBank/DDBJ databases">
        <title>Sequencing and comparative analysis of myxobacterial genomes.</title>
        <authorList>
            <person name="Rupp O."/>
            <person name="Goesmann A."/>
            <person name="Sogaard-Andersen L."/>
        </authorList>
    </citation>
    <scope>NUCLEOTIDE SEQUENCE [LARGE SCALE GENOMIC DNA]</scope>
    <source>
        <strain evidence="4 5">DSM 14697</strain>
    </source>
</reference>
<gene>
    <name evidence="4" type="ORF">MYMAC_007032</name>
</gene>
<dbReference type="SUPFAM" id="SSF53955">
    <property type="entry name" value="Lysozyme-like"/>
    <property type="match status" value="1"/>
</dbReference>
<keyword evidence="1" id="KW-0812">Transmembrane</keyword>
<dbReference type="InterPro" id="IPR023346">
    <property type="entry name" value="Lysozyme-like_dom_sf"/>
</dbReference>
<evidence type="ECO:0000259" key="2">
    <source>
        <dbReference type="Pfam" id="PF01464"/>
    </source>
</evidence>
<evidence type="ECO:0000313" key="4">
    <source>
        <dbReference type="EMBL" id="ATB51374.1"/>
    </source>
</evidence>
<feature type="transmembrane region" description="Helical" evidence="1">
    <location>
        <begin position="115"/>
        <end position="136"/>
    </location>
</feature>
<evidence type="ECO:0000259" key="3">
    <source>
        <dbReference type="Pfam" id="PF05569"/>
    </source>
</evidence>
<dbReference type="KEGG" id="mmas:MYMAC_007032"/>
<sequence length="538" mass="57288">MSAALRELASLYLTQALLLAVAPALAWLALALLARLGRSLSARQSLKVARGALLLSLVLPLLALAVHALVPTGPRFTFERSVARHAGRLPEPLWEPRPAVKPARAQTSAPEFPPVLPAAALTLLVGGIAVMVRALARHARLLRELESLPRVRGVGRVAVVLGEAGMPAFSAWFPRLRREPSAWVVVPPALLEDAESLRLTVLHELQHHRQRDTQRAFARLVLTGAFFWHPGAHGLSRWMASLQELACDEALVASGRVQAHAYARCLLQAALSVRSEASLPAGATGMSHPTTRRIQMLFQPRPARAQGVSALLAALCLFLVPLAAVSQGVASGRAVTLAEAQALATSSQPKGDLPVVVDAHVLARLNALTGTEKGRAFMKRALANLKTQREALAAPLRAKGLPEGLLAVAVVESAATNMPETDGRPSLAPGMRGAGVWMFIPETARRYGLEVSEARDERLDVTRESQAAAALLSDLHARFGDWRLALAAYNQGSKKVEAALAAGGSRDATALIDAGHLNDYAATVQAGLLILRNPHLLD</sequence>
<feature type="transmembrane region" description="Helical" evidence="1">
    <location>
        <begin position="48"/>
        <end position="70"/>
    </location>
</feature>
<organism evidence="4 5">
    <name type="scientific">Corallococcus macrosporus DSM 14697</name>
    <dbReference type="NCBI Taxonomy" id="1189310"/>
    <lineage>
        <taxon>Bacteria</taxon>
        <taxon>Pseudomonadati</taxon>
        <taxon>Myxococcota</taxon>
        <taxon>Myxococcia</taxon>
        <taxon>Myxococcales</taxon>
        <taxon>Cystobacterineae</taxon>
        <taxon>Myxococcaceae</taxon>
        <taxon>Corallococcus</taxon>
    </lineage>
</organism>
<dbReference type="PANTHER" id="PTHR34978:SF3">
    <property type="entry name" value="SLR0241 PROTEIN"/>
    <property type="match status" value="1"/>
</dbReference>
<dbReference type="OrthoDB" id="9815002at2"/>
<feature type="domain" description="Peptidase M56" evidence="3">
    <location>
        <begin position="184"/>
        <end position="297"/>
    </location>
</feature>
<dbReference type="EMBL" id="CP022203">
    <property type="protein sequence ID" value="ATB51374.1"/>
    <property type="molecule type" value="Genomic_DNA"/>
</dbReference>
<accession>A0A286NW29</accession>